<feature type="compositionally biased region" description="Polar residues" evidence="1">
    <location>
        <begin position="242"/>
        <end position="251"/>
    </location>
</feature>
<keyword evidence="2" id="KW-0732">Signal</keyword>
<accession>A0A7E4UV73</accession>
<feature type="compositionally biased region" description="Polar residues" evidence="1">
    <location>
        <begin position="174"/>
        <end position="194"/>
    </location>
</feature>
<dbReference type="AlphaFoldDB" id="A0A7E4UV73"/>
<feature type="chain" id="PRO_5028977357" evidence="2">
    <location>
        <begin position="22"/>
        <end position="531"/>
    </location>
</feature>
<reference evidence="4" key="2">
    <citation type="submission" date="2020-10" db="UniProtKB">
        <authorList>
            <consortium name="WormBaseParasite"/>
        </authorList>
    </citation>
    <scope>IDENTIFICATION</scope>
</reference>
<dbReference type="Proteomes" id="UP000492821">
    <property type="component" value="Unassembled WGS sequence"/>
</dbReference>
<name>A0A7E4UV73_PANRE</name>
<feature type="compositionally biased region" description="Low complexity" evidence="1">
    <location>
        <begin position="203"/>
        <end position="221"/>
    </location>
</feature>
<feature type="compositionally biased region" description="Polar residues" evidence="1">
    <location>
        <begin position="264"/>
        <end position="276"/>
    </location>
</feature>
<reference evidence="3" key="1">
    <citation type="journal article" date="2013" name="Genetics">
        <title>The draft genome and transcriptome of Panagrellus redivivus are shaped by the harsh demands of a free-living lifestyle.</title>
        <authorList>
            <person name="Srinivasan J."/>
            <person name="Dillman A.R."/>
            <person name="Macchietto M.G."/>
            <person name="Heikkinen L."/>
            <person name="Lakso M."/>
            <person name="Fracchia K.M."/>
            <person name="Antoshechkin I."/>
            <person name="Mortazavi A."/>
            <person name="Wong G."/>
            <person name="Sternberg P.W."/>
        </authorList>
    </citation>
    <scope>NUCLEOTIDE SEQUENCE [LARGE SCALE GENOMIC DNA]</scope>
    <source>
        <strain evidence="3">MT8872</strain>
    </source>
</reference>
<evidence type="ECO:0000313" key="4">
    <source>
        <dbReference type="WBParaSite" id="Pan_g13133.t1"/>
    </source>
</evidence>
<evidence type="ECO:0000313" key="3">
    <source>
        <dbReference type="Proteomes" id="UP000492821"/>
    </source>
</evidence>
<protein>
    <submittedName>
        <fullName evidence="4">Transmembrane protein</fullName>
    </submittedName>
</protein>
<sequence>MLQKICVHVLWIIFMISQCNAKKIKLIEDRERTVTFNGDELKIQVDNPSDRSGEKVIVCLGSSVNTDDNICPKGYISVPVLVKKELKLRTVEVNRDGKVLTDDANKVYGNVRFGEDGSIQIVAAQIPEGVIVTLLNAESVISATEKPESGMNAGVIGAIVGCVAIFIVPTTKPSNEEVTIPSPTSIQPAASTPAPQVEPKPVPTNTTPVTPKTTPTTVPKPKSVKKAKSAPETTPKPKSALPTETISATTVENEKSPPIKTDKTQVATQRSLTTEPTPDFTRDGNGNALAKNSVCKARKYMHPSEAPRPGQPRRRVLPVVDEVEHFKRGTETYLCFCQRHGKLGGHNHWLLVRRIDPTGAHKPSYAERMLLKADPKDAPRWADEVVKEGKARVAAQCLYHDFEQVGYDELMLFWHWLNDFDTPASDGLLVLYKLAPELFKLQEQSLADPLIRIMPLCGIYTLILDQSFSTSFRIELAAELRNRASKVIPYIQPDALREAAFPVPYMARAFMKNNRSFVEGREIHSKSSRIE</sequence>
<feature type="compositionally biased region" description="Basic and acidic residues" evidence="1">
    <location>
        <begin position="252"/>
        <end position="263"/>
    </location>
</feature>
<feature type="signal peptide" evidence="2">
    <location>
        <begin position="1"/>
        <end position="21"/>
    </location>
</feature>
<dbReference type="WBParaSite" id="Pan_g13133.t1">
    <property type="protein sequence ID" value="Pan_g13133.t1"/>
    <property type="gene ID" value="Pan_g13133"/>
</dbReference>
<proteinExistence type="predicted"/>
<evidence type="ECO:0000256" key="1">
    <source>
        <dbReference type="SAM" id="MobiDB-lite"/>
    </source>
</evidence>
<evidence type="ECO:0000256" key="2">
    <source>
        <dbReference type="SAM" id="SignalP"/>
    </source>
</evidence>
<organism evidence="3 4">
    <name type="scientific">Panagrellus redivivus</name>
    <name type="common">Microworm</name>
    <dbReference type="NCBI Taxonomy" id="6233"/>
    <lineage>
        <taxon>Eukaryota</taxon>
        <taxon>Metazoa</taxon>
        <taxon>Ecdysozoa</taxon>
        <taxon>Nematoda</taxon>
        <taxon>Chromadorea</taxon>
        <taxon>Rhabditida</taxon>
        <taxon>Tylenchina</taxon>
        <taxon>Panagrolaimomorpha</taxon>
        <taxon>Panagrolaimoidea</taxon>
        <taxon>Panagrolaimidae</taxon>
        <taxon>Panagrellus</taxon>
    </lineage>
</organism>
<feature type="region of interest" description="Disordered" evidence="1">
    <location>
        <begin position="174"/>
        <end position="287"/>
    </location>
</feature>
<keyword evidence="3" id="KW-1185">Reference proteome</keyword>